<dbReference type="AlphaFoldDB" id="A0A1W2CCE0"/>
<proteinExistence type="predicted"/>
<dbReference type="InterPro" id="IPR007838">
    <property type="entry name" value="Cell_div_ZapA-like"/>
</dbReference>
<dbReference type="GO" id="GO:0051301">
    <property type="term" value="P:cell division"/>
    <property type="evidence" value="ECO:0007669"/>
    <property type="project" value="UniProtKB-KW"/>
</dbReference>
<dbReference type="InterPro" id="IPR036192">
    <property type="entry name" value="Cell_div_ZapA-like_sf"/>
</dbReference>
<keyword evidence="1" id="KW-0131">Cell cycle</keyword>
<evidence type="ECO:0000313" key="2">
    <source>
        <dbReference type="Proteomes" id="UP000192360"/>
    </source>
</evidence>
<sequence>MAEKLKIKLSIADRVYPLTIDPSQEEGLRKAAKNIEQLAKNFEQNYAVRDKQDVLAMCALQFASKIEQRSIEQMEDTTEVTAKLKALDELVSQKLSVK</sequence>
<dbReference type="STRING" id="504486.SAMN05660703_2899"/>
<organism evidence="1 2">
    <name type="scientific">Cellulophaga tyrosinoxydans</name>
    <dbReference type="NCBI Taxonomy" id="504486"/>
    <lineage>
        <taxon>Bacteria</taxon>
        <taxon>Pseudomonadati</taxon>
        <taxon>Bacteroidota</taxon>
        <taxon>Flavobacteriia</taxon>
        <taxon>Flavobacteriales</taxon>
        <taxon>Flavobacteriaceae</taxon>
        <taxon>Cellulophaga</taxon>
    </lineage>
</organism>
<keyword evidence="2" id="KW-1185">Reference proteome</keyword>
<accession>A0A1W2CCE0</accession>
<dbReference type="RefSeq" id="WP_084062686.1">
    <property type="nucleotide sequence ID" value="NZ_FWXO01000006.1"/>
</dbReference>
<keyword evidence="1" id="KW-0132">Cell division</keyword>
<dbReference type="SUPFAM" id="SSF102829">
    <property type="entry name" value="Cell division protein ZapA-like"/>
    <property type="match status" value="1"/>
</dbReference>
<name>A0A1W2CCE0_9FLAO</name>
<gene>
    <name evidence="1" type="ORF">SAMN05660703_2899</name>
</gene>
<evidence type="ECO:0000313" key="1">
    <source>
        <dbReference type="EMBL" id="SMC82853.1"/>
    </source>
</evidence>
<dbReference type="EMBL" id="FWXO01000006">
    <property type="protein sequence ID" value="SMC82853.1"/>
    <property type="molecule type" value="Genomic_DNA"/>
</dbReference>
<dbReference type="OrthoDB" id="1495773at2"/>
<protein>
    <submittedName>
        <fullName evidence="1">Cell division protein ZapA</fullName>
    </submittedName>
</protein>
<dbReference type="Proteomes" id="UP000192360">
    <property type="component" value="Unassembled WGS sequence"/>
</dbReference>
<dbReference type="Pfam" id="PF05164">
    <property type="entry name" value="ZapA"/>
    <property type="match status" value="1"/>
</dbReference>
<reference evidence="1 2" key="1">
    <citation type="submission" date="2017-04" db="EMBL/GenBank/DDBJ databases">
        <authorList>
            <person name="Afonso C.L."/>
            <person name="Miller P.J."/>
            <person name="Scott M.A."/>
            <person name="Spackman E."/>
            <person name="Goraichik I."/>
            <person name="Dimitrov K.M."/>
            <person name="Suarez D.L."/>
            <person name="Swayne D.E."/>
        </authorList>
    </citation>
    <scope>NUCLEOTIDE SEQUENCE [LARGE SCALE GENOMIC DNA]</scope>
    <source>
        <strain evidence="1 2">DSM 21164</strain>
    </source>
</reference>